<keyword evidence="1" id="KW-0677">Repeat</keyword>
<dbReference type="Gramene" id="QL04p084515:mrna">
    <property type="protein sequence ID" value="QL04p084515:mrna:CDS:2"/>
    <property type="gene ID" value="QL04p084515"/>
</dbReference>
<dbReference type="InterPro" id="IPR041118">
    <property type="entry name" value="Rx_N"/>
</dbReference>
<keyword evidence="6" id="KW-1185">Reference proteome</keyword>
<accession>A0A7N2R3T2</accession>
<evidence type="ECO:0000259" key="4">
    <source>
        <dbReference type="Pfam" id="PF18052"/>
    </source>
</evidence>
<dbReference type="OMA" id="DIAWCTS"/>
<evidence type="ECO:0000256" key="2">
    <source>
        <dbReference type="ARBA" id="ARBA00022741"/>
    </source>
</evidence>
<name>A0A7N2R3T2_QUELO</name>
<protein>
    <recommendedName>
        <fullName evidence="4">Disease resistance N-terminal domain-containing protein</fullName>
    </recommendedName>
</protein>
<dbReference type="AlphaFoldDB" id="A0A7N2R3T2"/>
<dbReference type="EMBL" id="LRBV02000004">
    <property type="status" value="NOT_ANNOTATED_CDS"/>
    <property type="molecule type" value="Genomic_DNA"/>
</dbReference>
<reference evidence="5" key="2">
    <citation type="submission" date="2021-01" db="UniProtKB">
        <authorList>
            <consortium name="EnsemblPlants"/>
        </authorList>
    </citation>
    <scope>IDENTIFICATION</scope>
</reference>
<dbReference type="EnsemblPlants" id="QL04p084515:mrna">
    <property type="protein sequence ID" value="QL04p084515:mrna:CDS:2"/>
    <property type="gene ID" value="QL04p084515"/>
</dbReference>
<feature type="domain" description="Disease resistance N-terminal" evidence="4">
    <location>
        <begin position="2"/>
        <end position="46"/>
    </location>
</feature>
<evidence type="ECO:0000256" key="3">
    <source>
        <dbReference type="ARBA" id="ARBA00022821"/>
    </source>
</evidence>
<dbReference type="PANTHER" id="PTHR19338:SF32">
    <property type="entry name" value="OS06G0287500 PROTEIN"/>
    <property type="match status" value="1"/>
</dbReference>
<keyword evidence="2" id="KW-0547">Nucleotide-binding</keyword>
<organism evidence="5 6">
    <name type="scientific">Quercus lobata</name>
    <name type="common">Valley oak</name>
    <dbReference type="NCBI Taxonomy" id="97700"/>
    <lineage>
        <taxon>Eukaryota</taxon>
        <taxon>Viridiplantae</taxon>
        <taxon>Streptophyta</taxon>
        <taxon>Embryophyta</taxon>
        <taxon>Tracheophyta</taxon>
        <taxon>Spermatophyta</taxon>
        <taxon>Magnoliopsida</taxon>
        <taxon>eudicotyledons</taxon>
        <taxon>Gunneridae</taxon>
        <taxon>Pentapetalae</taxon>
        <taxon>rosids</taxon>
        <taxon>fabids</taxon>
        <taxon>Fagales</taxon>
        <taxon>Fagaceae</taxon>
        <taxon>Quercus</taxon>
    </lineage>
</organism>
<keyword evidence="3" id="KW-0611">Plant defense</keyword>
<dbReference type="InParanoid" id="A0A7N2R3T2"/>
<dbReference type="Gene3D" id="1.20.5.4130">
    <property type="match status" value="1"/>
</dbReference>
<sequence length="165" mass="18965">MAEKEDRSNVVKLWVKQVLEVAESMEDVLEEYKFCVAQLQDDQPIRFKGLLQKVPHQVKSLKHRQEITKEIQNIKALLCQIKEKNYRYEFKEQGSSSNTKDVTWHDPRLAAHFIGEAEVVGIDDSRDKMTAWLVEGSSKLSTISIVGMAVLARPLLLRKLLTTIE</sequence>
<dbReference type="GO" id="GO:0000166">
    <property type="term" value="F:nucleotide binding"/>
    <property type="evidence" value="ECO:0007669"/>
    <property type="project" value="UniProtKB-KW"/>
</dbReference>
<reference evidence="5 6" key="1">
    <citation type="journal article" date="2016" name="G3 (Bethesda)">
        <title>First Draft Assembly and Annotation of the Genome of a California Endemic Oak Quercus lobata Nee (Fagaceae).</title>
        <authorList>
            <person name="Sork V.L."/>
            <person name="Fitz-Gibbon S.T."/>
            <person name="Puiu D."/>
            <person name="Crepeau M."/>
            <person name="Gugger P.F."/>
            <person name="Sherman R."/>
            <person name="Stevens K."/>
            <person name="Langley C.H."/>
            <person name="Pellegrini M."/>
            <person name="Salzberg S.L."/>
        </authorList>
    </citation>
    <scope>NUCLEOTIDE SEQUENCE [LARGE SCALE GENOMIC DNA]</scope>
    <source>
        <strain evidence="5 6">cv. SW786</strain>
    </source>
</reference>
<evidence type="ECO:0000313" key="6">
    <source>
        <dbReference type="Proteomes" id="UP000594261"/>
    </source>
</evidence>
<dbReference type="Pfam" id="PF18052">
    <property type="entry name" value="Rx_N"/>
    <property type="match status" value="1"/>
</dbReference>
<evidence type="ECO:0000256" key="1">
    <source>
        <dbReference type="ARBA" id="ARBA00022737"/>
    </source>
</evidence>
<dbReference type="Proteomes" id="UP000594261">
    <property type="component" value="Chromosome 4"/>
</dbReference>
<dbReference type="GO" id="GO:0006952">
    <property type="term" value="P:defense response"/>
    <property type="evidence" value="ECO:0007669"/>
    <property type="project" value="UniProtKB-KW"/>
</dbReference>
<proteinExistence type="predicted"/>
<evidence type="ECO:0000313" key="5">
    <source>
        <dbReference type="EnsemblPlants" id="QL04p084515:mrna:CDS:2"/>
    </source>
</evidence>
<dbReference type="PANTHER" id="PTHR19338">
    <property type="entry name" value="TRANSLOCASE OF INNER MITOCHONDRIAL MEMBRANE 13 HOMOLOG"/>
    <property type="match status" value="1"/>
</dbReference>